<dbReference type="InterPro" id="IPR001810">
    <property type="entry name" value="F-box_dom"/>
</dbReference>
<dbReference type="Pfam" id="PF13516">
    <property type="entry name" value="LRR_6"/>
    <property type="match status" value="1"/>
</dbReference>
<dbReference type="EMBL" id="JANCYU010000008">
    <property type="protein sequence ID" value="KAK4522796.1"/>
    <property type="molecule type" value="Genomic_DNA"/>
</dbReference>
<evidence type="ECO:0000313" key="2">
    <source>
        <dbReference type="EMBL" id="KAK4522796.1"/>
    </source>
</evidence>
<accession>A0AAV9I303</accession>
<feature type="domain" description="F-box" evidence="1">
    <location>
        <begin position="118"/>
        <end position="159"/>
    </location>
</feature>
<evidence type="ECO:0000259" key="1">
    <source>
        <dbReference type="SMART" id="SM00256"/>
    </source>
</evidence>
<dbReference type="Pfam" id="PF12937">
    <property type="entry name" value="F-box-like"/>
    <property type="match status" value="1"/>
</dbReference>
<dbReference type="SMART" id="SM00256">
    <property type="entry name" value="FBOX"/>
    <property type="match status" value="1"/>
</dbReference>
<dbReference type="Gene3D" id="1.20.1280.50">
    <property type="match status" value="1"/>
</dbReference>
<dbReference type="InterPro" id="IPR001611">
    <property type="entry name" value="Leu-rich_rpt"/>
</dbReference>
<dbReference type="PANTHER" id="PTHR13382">
    <property type="entry name" value="MITOCHONDRIAL ATP SYNTHASE COUPLING FACTOR B"/>
    <property type="match status" value="1"/>
</dbReference>
<dbReference type="InterPro" id="IPR036047">
    <property type="entry name" value="F-box-like_dom_sf"/>
</dbReference>
<organism evidence="2 3">
    <name type="scientific">Galdieria yellowstonensis</name>
    <dbReference type="NCBI Taxonomy" id="3028027"/>
    <lineage>
        <taxon>Eukaryota</taxon>
        <taxon>Rhodophyta</taxon>
        <taxon>Bangiophyceae</taxon>
        <taxon>Galdieriales</taxon>
        <taxon>Galdieriaceae</taxon>
        <taxon>Galdieria</taxon>
    </lineage>
</organism>
<dbReference type="Proteomes" id="UP001300502">
    <property type="component" value="Unassembled WGS sequence"/>
</dbReference>
<protein>
    <recommendedName>
        <fullName evidence="1">F-box domain-containing protein</fullName>
    </recommendedName>
</protein>
<sequence>MAHTLSSDVPLLCNSSKTISIIDEEDFRRMTSLAVELRRARPDVFSESSLKERGFQMVLRSGRKLGSCSTSRGVGLDRKSSMKRKRVEDCKLESCKRNCAGKYRKFANQSSFCGFNLLPKDLLFYIFSFLTDFSDIARVRVTCRAFREVYSSNFSFPKLDFASCRHIDGSALLSYLDSSFLPFQAKFKQVILSKCHRLSSQSIQRLFDRISQDAVEHLDIRWCTEFDDAVLDQVSKMLNLNTLLMSHVRRFSSFRLANVFESLRSLRVLDLSFTNCTRTVLFQLHCKYLSVLTLQGVSEVDDEVIDVLSRRLHRLEKLDLSWCPNIGSRSLFSIASNCNLLQEIGLSETKVSDEGLCELVRLCPRVHSIQASRCSRLRDSFVQFIVDNTCLSQRLTFLDISSCHNISDAAVEQLLRRCKNLRYVDVSKLPCRKISCSTICALRRRNVEILF</sequence>
<dbReference type="InterPro" id="IPR006553">
    <property type="entry name" value="Leu-rich_rpt_Cys-con_subtyp"/>
</dbReference>
<dbReference type="GO" id="GO:0005737">
    <property type="term" value="C:cytoplasm"/>
    <property type="evidence" value="ECO:0007669"/>
    <property type="project" value="TreeGrafter"/>
</dbReference>
<dbReference type="SMART" id="SM00367">
    <property type="entry name" value="LRR_CC"/>
    <property type="match status" value="5"/>
</dbReference>
<reference evidence="2 3" key="1">
    <citation type="submission" date="2022-07" db="EMBL/GenBank/DDBJ databases">
        <title>Genome-wide signatures of adaptation to extreme environments.</title>
        <authorList>
            <person name="Cho C.H."/>
            <person name="Yoon H.S."/>
        </authorList>
    </citation>
    <scope>NUCLEOTIDE SEQUENCE [LARGE SCALE GENOMIC DNA]</scope>
    <source>
        <strain evidence="2 3">108.79 E11</strain>
    </source>
</reference>
<dbReference type="SUPFAM" id="SSF81383">
    <property type="entry name" value="F-box domain"/>
    <property type="match status" value="1"/>
</dbReference>
<dbReference type="PANTHER" id="PTHR13382:SF69">
    <property type="entry name" value="FI18408P1"/>
    <property type="match status" value="1"/>
</dbReference>
<dbReference type="AlphaFoldDB" id="A0AAV9I303"/>
<gene>
    <name evidence="2" type="ORF">GAYE_PCTG30G0686</name>
</gene>
<evidence type="ECO:0000313" key="3">
    <source>
        <dbReference type="Proteomes" id="UP001300502"/>
    </source>
</evidence>
<proteinExistence type="predicted"/>
<dbReference type="SUPFAM" id="SSF52047">
    <property type="entry name" value="RNI-like"/>
    <property type="match status" value="1"/>
</dbReference>
<dbReference type="InterPro" id="IPR032675">
    <property type="entry name" value="LRR_dom_sf"/>
</dbReference>
<keyword evidence="3" id="KW-1185">Reference proteome</keyword>
<name>A0AAV9I303_9RHOD</name>
<dbReference type="InterPro" id="IPR050648">
    <property type="entry name" value="F-box_LRR-repeat"/>
</dbReference>
<dbReference type="Gene3D" id="3.80.10.10">
    <property type="entry name" value="Ribonuclease Inhibitor"/>
    <property type="match status" value="3"/>
</dbReference>
<comment type="caution">
    <text evidence="2">The sequence shown here is derived from an EMBL/GenBank/DDBJ whole genome shotgun (WGS) entry which is preliminary data.</text>
</comment>